<feature type="domain" description="EAL" evidence="1">
    <location>
        <begin position="1"/>
        <end position="222"/>
    </location>
</feature>
<evidence type="ECO:0000313" key="3">
    <source>
        <dbReference type="Proteomes" id="UP001139290"/>
    </source>
</evidence>
<name>A0ABT1BDM6_9ENTR</name>
<comment type="caution">
    <text evidence="2">The sequence shown here is derived from an EMBL/GenBank/DDBJ whole genome shotgun (WGS) entry which is preliminary data.</text>
</comment>
<evidence type="ECO:0000259" key="1">
    <source>
        <dbReference type="SMART" id="SM00052"/>
    </source>
</evidence>
<dbReference type="Gene3D" id="3.20.20.450">
    <property type="entry name" value="EAL domain"/>
    <property type="match status" value="1"/>
</dbReference>
<accession>A0ABT1BDM6</accession>
<dbReference type="SUPFAM" id="SSF141868">
    <property type="entry name" value="EAL domain-like"/>
    <property type="match status" value="1"/>
</dbReference>
<dbReference type="SMART" id="SM00052">
    <property type="entry name" value="EAL"/>
    <property type="match status" value="1"/>
</dbReference>
<proteinExistence type="predicted"/>
<keyword evidence="3" id="KW-1185">Reference proteome</keyword>
<dbReference type="RefSeq" id="WP_151219186.1">
    <property type="nucleotide sequence ID" value="NZ_CP101051.1"/>
</dbReference>
<dbReference type="InterPro" id="IPR035919">
    <property type="entry name" value="EAL_sf"/>
</dbReference>
<evidence type="ECO:0000313" key="2">
    <source>
        <dbReference type="EMBL" id="MCO5783626.1"/>
    </source>
</evidence>
<dbReference type="EMBL" id="JAJJVQ010000008">
    <property type="protein sequence ID" value="MCO5783626.1"/>
    <property type="molecule type" value="Genomic_DNA"/>
</dbReference>
<gene>
    <name evidence="2" type="ORF">LOD26_20230</name>
</gene>
<dbReference type="Pfam" id="PF00563">
    <property type="entry name" value="EAL"/>
    <property type="match status" value="1"/>
</dbReference>
<sequence length="240" mass="27561">MINSYKQRYVCEPVYTMAGRLVAMEVLTSFTTPEGNTVSYNDVTDILTPEYKWLNFVRQLHGVSCWQNWLVRHHIVISLNVDADTAVWLLRDKAVLSMIAKMPFIRLEVHEHFPTSDKEKRGLLHHLRPHASMWLDDVGSGSHNNFGLLIRGYFSGAKIDKSFFWQHHVSDKAWLEKVIRDLTRFAGNVIVEGVEHTGHTMALMTTPHCWLQGHLFQCTDIDRIPEVPLWINSVLTAPSG</sequence>
<reference evidence="2" key="1">
    <citation type="submission" date="2021-11" db="EMBL/GenBank/DDBJ databases">
        <title>Citrobacter meridianamericanus sp. nov. isolated from soil.</title>
        <authorList>
            <person name="Furlan J.P.R."/>
            <person name="Stehling E.G."/>
        </authorList>
    </citation>
    <scope>NUCLEOTIDE SEQUENCE</scope>
    <source>
        <strain evidence="2">BR102</strain>
    </source>
</reference>
<protein>
    <submittedName>
        <fullName evidence="2">EAL domain-containing protein</fullName>
    </submittedName>
</protein>
<dbReference type="Proteomes" id="UP001139290">
    <property type="component" value="Unassembled WGS sequence"/>
</dbReference>
<organism evidence="2 3">
    <name type="scientific">Citrobacter meridianamericanus</name>
    <dbReference type="NCBI Taxonomy" id="2894201"/>
    <lineage>
        <taxon>Bacteria</taxon>
        <taxon>Pseudomonadati</taxon>
        <taxon>Pseudomonadota</taxon>
        <taxon>Gammaproteobacteria</taxon>
        <taxon>Enterobacterales</taxon>
        <taxon>Enterobacteriaceae</taxon>
        <taxon>Citrobacter</taxon>
    </lineage>
</organism>
<dbReference type="InterPro" id="IPR001633">
    <property type="entry name" value="EAL_dom"/>
</dbReference>